<accession>A0A2L0UDG4</accession>
<dbReference type="AlphaFoldDB" id="A0A2L0UDG4"/>
<evidence type="ECO:0000259" key="1">
    <source>
        <dbReference type="Pfam" id="PF18859"/>
    </source>
</evidence>
<dbReference type="RefSeq" id="WP_208741224.1">
    <property type="nucleotide sequence ID" value="NZ_CP024915.1"/>
</dbReference>
<dbReference type="EMBL" id="CP024915">
    <property type="protein sequence ID" value="AUZ87242.1"/>
    <property type="molecule type" value="Genomic_DNA"/>
</dbReference>
<evidence type="ECO:0000313" key="3">
    <source>
        <dbReference type="Proteomes" id="UP000239187"/>
    </source>
</evidence>
<organism evidence="2 3">
    <name type="scientific">Arthrobacter agilis</name>
    <dbReference type="NCBI Taxonomy" id="37921"/>
    <lineage>
        <taxon>Bacteria</taxon>
        <taxon>Bacillati</taxon>
        <taxon>Actinomycetota</taxon>
        <taxon>Actinomycetes</taxon>
        <taxon>Micrococcales</taxon>
        <taxon>Micrococcaceae</taxon>
        <taxon>Arthrobacter</taxon>
    </lineage>
</organism>
<dbReference type="InterPro" id="IPR040783">
    <property type="entry name" value="VLRF1"/>
</dbReference>
<gene>
    <name evidence="2" type="ORF">CVO76_06025</name>
</gene>
<dbReference type="NCBIfam" id="NF041024">
    <property type="entry name" value="acVLRF1_NCBI"/>
    <property type="match status" value="1"/>
</dbReference>
<dbReference type="Pfam" id="PF18859">
    <property type="entry name" value="acVLRF1"/>
    <property type="match status" value="1"/>
</dbReference>
<dbReference type="InterPro" id="IPR042226">
    <property type="entry name" value="eFR1_2_sf"/>
</dbReference>
<proteinExistence type="predicted"/>
<protein>
    <recommendedName>
        <fullName evidence="1">Actinobacteria/chloroflexi VLRF1 release factor domain-containing protein</fullName>
    </recommendedName>
</protein>
<evidence type="ECO:0000313" key="2">
    <source>
        <dbReference type="EMBL" id="AUZ87242.1"/>
    </source>
</evidence>
<dbReference type="Gene3D" id="3.30.420.60">
    <property type="entry name" value="eRF1 domain 2"/>
    <property type="match status" value="1"/>
</dbReference>
<dbReference type="Proteomes" id="UP000239187">
    <property type="component" value="Chromosome"/>
</dbReference>
<dbReference type="SUPFAM" id="SSF53137">
    <property type="entry name" value="Translational machinery components"/>
    <property type="match status" value="1"/>
</dbReference>
<reference evidence="2 3" key="1">
    <citation type="submission" date="2017-11" db="EMBL/GenBank/DDBJ databases">
        <title>Draft genome of Arthrobacter agilis strain UMCV2, a plant growth-promoting rhizobacterium and biocontrol capacity of phytopathogenic fungi.</title>
        <authorList>
            <person name="Martinez-Camara R."/>
            <person name="Santoyo G."/>
            <person name="Moreno-Hagelsieb G."/>
            <person name="Valencia-Cantero E."/>
        </authorList>
    </citation>
    <scope>NUCLEOTIDE SEQUENCE [LARGE SCALE GENOMIC DNA]</scope>
    <source>
        <strain evidence="2 3">UMCV2</strain>
    </source>
</reference>
<name>A0A2L0UDG4_9MICC</name>
<sequence length="244" mass="24955">MSTTRSVLVEPHRLAGWLFRFEARNGPYTALRAPASPSAGGTVAGVRIVARNGCSAVLAPPLPGGPAPATAPGATPAGAGRSAASAAEVLPDLLSDLVHGVAPDLTVGLLLIRRGGYSVGVARSGQVLSSKTGTRYVQGRTAAGGWSQQRFARRRANQADALVEETAARAAALYRADPPSCLQLGGDRALAESTLAEPVLAAFAGLPQVPFVTVPDPRFAVLKDAARTALAVRITVTDPPDPKA</sequence>
<feature type="domain" description="Actinobacteria/chloroflexi VLRF1 release factor" evidence="1">
    <location>
        <begin position="106"/>
        <end position="235"/>
    </location>
</feature>